<dbReference type="SUPFAM" id="SSF53383">
    <property type="entry name" value="PLP-dependent transferases"/>
    <property type="match status" value="1"/>
</dbReference>
<dbReference type="GO" id="GO:0003962">
    <property type="term" value="F:cystathionine gamma-synthase activity"/>
    <property type="evidence" value="ECO:0007669"/>
    <property type="project" value="TreeGrafter"/>
</dbReference>
<dbReference type="PANTHER" id="PTHR42699:SF1">
    <property type="entry name" value="CYSTATHIONINE GAMMA-SYNTHASE-RELATED"/>
    <property type="match status" value="1"/>
</dbReference>
<dbReference type="RefSeq" id="XP_046049937.1">
    <property type="nucleotide sequence ID" value="XM_046201140.1"/>
</dbReference>
<evidence type="ECO:0000256" key="1">
    <source>
        <dbReference type="ARBA" id="ARBA00001933"/>
    </source>
</evidence>
<evidence type="ECO:0000313" key="4">
    <source>
        <dbReference type="EMBL" id="KAH7253690.1"/>
    </source>
</evidence>
<dbReference type="GO" id="GO:0030170">
    <property type="term" value="F:pyridoxal phosphate binding"/>
    <property type="evidence" value="ECO:0007669"/>
    <property type="project" value="InterPro"/>
</dbReference>
<dbReference type="InterPro" id="IPR015421">
    <property type="entry name" value="PyrdxlP-dep_Trfase_major"/>
</dbReference>
<gene>
    <name evidence="4" type="ORF">BKA55DRAFT_726655</name>
</gene>
<name>A0A9P9H9U9_FUSRE</name>
<keyword evidence="2 3" id="KW-0663">Pyridoxal phosphate</keyword>
<dbReference type="InterPro" id="IPR000277">
    <property type="entry name" value="Cys/Met-Metab_PyrdxlP-dep_enz"/>
</dbReference>
<evidence type="ECO:0000256" key="3">
    <source>
        <dbReference type="RuleBase" id="RU362118"/>
    </source>
</evidence>
<dbReference type="InterPro" id="IPR051750">
    <property type="entry name" value="Trans-sulfuration_enzymes"/>
</dbReference>
<dbReference type="Gene3D" id="3.40.640.10">
    <property type="entry name" value="Type I PLP-dependent aspartate aminotransferase-like (Major domain)"/>
    <property type="match status" value="1"/>
</dbReference>
<dbReference type="InterPro" id="IPR015424">
    <property type="entry name" value="PyrdxlP-dep_Trfase"/>
</dbReference>
<dbReference type="PANTHER" id="PTHR42699">
    <property type="match status" value="1"/>
</dbReference>
<evidence type="ECO:0000256" key="2">
    <source>
        <dbReference type="ARBA" id="ARBA00022898"/>
    </source>
</evidence>
<dbReference type="Proteomes" id="UP000720189">
    <property type="component" value="Unassembled WGS sequence"/>
</dbReference>
<comment type="caution">
    <text evidence="4">The sequence shown here is derived from an EMBL/GenBank/DDBJ whole genome shotgun (WGS) entry which is preliminary data.</text>
</comment>
<sequence length="568" mass="63581">MDETDGRENWVYPNSLRALPLDQGNVFPSDAPHAISSSLPTWESVVGLSTEDKTIFERIDYGYPRFFIGKPIRSLIIRVKQRLKVNSNDLVCFIFPSPDDANDYAVMLREKSAEVHHVRFSSPGPVSSENGDDQLSFSALLLPSNLKEHAMSFWVNFGTGITTRHAEYCLKHFDELISKSPVDEFKTVATAIPSRDPSSEAWIQRGPRDLEDLKAHIARLATSERSGLKCVEAGDVFVFPNGMNAIYNAAEAIAVNNPKSGVVAYGWIYPETINNLRGGSWENFIDFKMGSEEDLDHLESMLKPNDKQIIAVFCELPSNIKFTSPNLQRIRELADEYDLIIICDETVGNFVNVDLLPYVDIITTSLTKMFSGAANVTGGSVIVNPNSRHYSEIHSSLSWRCQVVSCFPKDIAVLKQNSVNMVERVKKANANTLIVVDLFEKHPLVAKVNYPSRGATFQNYERHRRQNGGYGNVLSVVFHKPESAQLFYDKLDVCKGSSFGTNFTLVIPFVQLAAYQLQEKLEKYELPKHILRINVGLEDPNEICAKMSEALVAVEEFEQMPRSVGLGA</sequence>
<comment type="cofactor">
    <cofactor evidence="1 3">
        <name>pyridoxal 5'-phosphate</name>
        <dbReference type="ChEBI" id="CHEBI:597326"/>
    </cofactor>
</comment>
<proteinExistence type="inferred from homology"/>
<keyword evidence="5" id="KW-1185">Reference proteome</keyword>
<comment type="similarity">
    <text evidence="3">Belongs to the trans-sulfuration enzymes family.</text>
</comment>
<dbReference type="AlphaFoldDB" id="A0A9P9H9U9"/>
<evidence type="ECO:0000313" key="5">
    <source>
        <dbReference type="Proteomes" id="UP000720189"/>
    </source>
</evidence>
<dbReference type="GeneID" id="70231094"/>
<reference evidence="4" key="1">
    <citation type="journal article" date="2021" name="Nat. Commun.">
        <title>Genetic determinants of endophytism in the Arabidopsis root mycobiome.</title>
        <authorList>
            <person name="Mesny F."/>
            <person name="Miyauchi S."/>
            <person name="Thiergart T."/>
            <person name="Pickel B."/>
            <person name="Atanasova L."/>
            <person name="Karlsson M."/>
            <person name="Huettel B."/>
            <person name="Barry K.W."/>
            <person name="Haridas S."/>
            <person name="Chen C."/>
            <person name="Bauer D."/>
            <person name="Andreopoulos W."/>
            <person name="Pangilinan J."/>
            <person name="LaButti K."/>
            <person name="Riley R."/>
            <person name="Lipzen A."/>
            <person name="Clum A."/>
            <person name="Drula E."/>
            <person name="Henrissat B."/>
            <person name="Kohler A."/>
            <person name="Grigoriev I.V."/>
            <person name="Martin F.M."/>
            <person name="Hacquard S."/>
        </authorList>
    </citation>
    <scope>NUCLEOTIDE SEQUENCE</scope>
    <source>
        <strain evidence="4">MPI-CAGE-AT-0023</strain>
    </source>
</reference>
<dbReference type="Pfam" id="PF01053">
    <property type="entry name" value="Cys_Met_Meta_PP"/>
    <property type="match status" value="1"/>
</dbReference>
<accession>A0A9P9H9U9</accession>
<dbReference type="Gene3D" id="3.90.1150.10">
    <property type="entry name" value="Aspartate Aminotransferase, domain 1"/>
    <property type="match status" value="1"/>
</dbReference>
<organism evidence="4 5">
    <name type="scientific">Fusarium redolens</name>
    <dbReference type="NCBI Taxonomy" id="48865"/>
    <lineage>
        <taxon>Eukaryota</taxon>
        <taxon>Fungi</taxon>
        <taxon>Dikarya</taxon>
        <taxon>Ascomycota</taxon>
        <taxon>Pezizomycotina</taxon>
        <taxon>Sordariomycetes</taxon>
        <taxon>Hypocreomycetidae</taxon>
        <taxon>Hypocreales</taxon>
        <taxon>Nectriaceae</taxon>
        <taxon>Fusarium</taxon>
        <taxon>Fusarium redolens species complex</taxon>
    </lineage>
</organism>
<dbReference type="InterPro" id="IPR015422">
    <property type="entry name" value="PyrdxlP-dep_Trfase_small"/>
</dbReference>
<dbReference type="EMBL" id="JAGMUX010000007">
    <property type="protein sequence ID" value="KAH7253690.1"/>
    <property type="molecule type" value="Genomic_DNA"/>
</dbReference>
<protein>
    <submittedName>
        <fullName evidence="4">Pyridoxal phosphate-dependent transferase</fullName>
    </submittedName>
</protein>
<keyword evidence="4" id="KW-0808">Transferase</keyword>
<dbReference type="GO" id="GO:0019346">
    <property type="term" value="P:transsulfuration"/>
    <property type="evidence" value="ECO:0007669"/>
    <property type="project" value="InterPro"/>
</dbReference>
<dbReference type="OrthoDB" id="10047078at2759"/>